<organism evidence="2 3">
    <name type="scientific">[Bacillus] enclensis</name>
    <dbReference type="NCBI Taxonomy" id="1402860"/>
    <lineage>
        <taxon>Bacteria</taxon>
        <taxon>Bacillati</taxon>
        <taxon>Bacillota</taxon>
        <taxon>Bacilli</taxon>
        <taxon>Bacillales</taxon>
        <taxon>Bacillaceae</taxon>
        <taxon>Rossellomorea</taxon>
    </lineage>
</organism>
<feature type="transmembrane region" description="Helical" evidence="1">
    <location>
        <begin position="71"/>
        <end position="92"/>
    </location>
</feature>
<keyword evidence="3" id="KW-1185">Reference proteome</keyword>
<dbReference type="OrthoDB" id="2721173at2"/>
<protein>
    <submittedName>
        <fullName evidence="2">Uncharacterized protein</fullName>
    </submittedName>
</protein>
<evidence type="ECO:0000256" key="1">
    <source>
        <dbReference type="SAM" id="Phobius"/>
    </source>
</evidence>
<dbReference type="EMBL" id="FMAU01000001">
    <property type="protein sequence ID" value="SCB79708.1"/>
    <property type="molecule type" value="Genomic_DNA"/>
</dbReference>
<dbReference type="RefSeq" id="WP_058297432.1">
    <property type="nucleotide sequence ID" value="NZ_FMAU01000001.1"/>
</dbReference>
<name>A0A0V8HKA5_9BACI</name>
<feature type="transmembrane region" description="Helical" evidence="1">
    <location>
        <begin position="98"/>
        <end position="122"/>
    </location>
</feature>
<reference evidence="3" key="1">
    <citation type="submission" date="2016-08" db="EMBL/GenBank/DDBJ databases">
        <authorList>
            <person name="Varghese N."/>
            <person name="Submissions Spin"/>
        </authorList>
    </citation>
    <scope>NUCLEOTIDE SEQUENCE [LARGE SCALE GENOMIC DNA]</scope>
    <source>
        <strain evidence="3">SGD-1123</strain>
    </source>
</reference>
<sequence>MKNNKPIFLVLGIIMLLNACLVNGAYISSGKFPEGIMTVALAIMSFCMAYLSDHFAAKDERAQKIRERGVFVSYFWMLGFIILLMAFVNPYVGPLQLSAYHLLLLMASLYISVVFLNMVYYARKY</sequence>
<keyword evidence="1" id="KW-0472">Membrane</keyword>
<keyword evidence="1" id="KW-0812">Transmembrane</keyword>
<dbReference type="AlphaFoldDB" id="A0A0V8HKA5"/>
<accession>A0A0V8HKA5</accession>
<keyword evidence="1" id="KW-1133">Transmembrane helix</keyword>
<evidence type="ECO:0000313" key="3">
    <source>
        <dbReference type="Proteomes" id="UP000181997"/>
    </source>
</evidence>
<feature type="transmembrane region" description="Helical" evidence="1">
    <location>
        <begin position="34"/>
        <end position="51"/>
    </location>
</feature>
<dbReference type="Proteomes" id="UP000181997">
    <property type="component" value="Unassembled WGS sequence"/>
</dbReference>
<evidence type="ECO:0000313" key="2">
    <source>
        <dbReference type="EMBL" id="SCB79708.1"/>
    </source>
</evidence>
<gene>
    <name evidence="2" type="ORF">GA0061094_0556</name>
</gene>
<proteinExistence type="predicted"/>